<dbReference type="Proteomes" id="UP001055439">
    <property type="component" value="Chromosome 7"/>
</dbReference>
<gene>
    <name evidence="1" type="ORF">MUK42_12455</name>
</gene>
<protein>
    <submittedName>
        <fullName evidence="1">Uncharacterized protein</fullName>
    </submittedName>
</protein>
<reference evidence="1" key="1">
    <citation type="submission" date="2022-05" db="EMBL/GenBank/DDBJ databases">
        <title>The Musa troglodytarum L. genome provides insights into the mechanism of non-climacteric behaviour and enrichment of carotenoids.</title>
        <authorList>
            <person name="Wang J."/>
        </authorList>
    </citation>
    <scope>NUCLEOTIDE SEQUENCE</scope>
    <source>
        <tissue evidence="1">Leaf</tissue>
    </source>
</reference>
<dbReference type="EMBL" id="CP097509">
    <property type="protein sequence ID" value="URE15023.1"/>
    <property type="molecule type" value="Genomic_DNA"/>
</dbReference>
<evidence type="ECO:0000313" key="1">
    <source>
        <dbReference type="EMBL" id="URE15023.1"/>
    </source>
</evidence>
<proteinExistence type="predicted"/>
<dbReference type="AlphaFoldDB" id="A0A9E7KCA1"/>
<accession>A0A9E7KCA1</accession>
<sequence length="148" mass="15910">MSLGFISSWSGDVSKKPERIRALELSSPSVRVFGELKGLPGSAVNVPGPSSDFRTEAPLTTIPGLENEGQQHHQQVGQPPAVQTQGGKIEAQFRSLNISTIVVLILCFHQLGMATTGACSTAWGFLPRLSTIKLYRNPRPSQLTLGKT</sequence>
<keyword evidence="2" id="KW-1185">Reference proteome</keyword>
<organism evidence="1 2">
    <name type="scientific">Musa troglodytarum</name>
    <name type="common">fe'i banana</name>
    <dbReference type="NCBI Taxonomy" id="320322"/>
    <lineage>
        <taxon>Eukaryota</taxon>
        <taxon>Viridiplantae</taxon>
        <taxon>Streptophyta</taxon>
        <taxon>Embryophyta</taxon>
        <taxon>Tracheophyta</taxon>
        <taxon>Spermatophyta</taxon>
        <taxon>Magnoliopsida</taxon>
        <taxon>Liliopsida</taxon>
        <taxon>Zingiberales</taxon>
        <taxon>Musaceae</taxon>
        <taxon>Musa</taxon>
    </lineage>
</organism>
<name>A0A9E7KCA1_9LILI</name>
<evidence type="ECO:0000313" key="2">
    <source>
        <dbReference type="Proteomes" id="UP001055439"/>
    </source>
</evidence>